<feature type="coiled-coil region" evidence="1">
    <location>
        <begin position="95"/>
        <end position="142"/>
    </location>
</feature>
<dbReference type="RefSeq" id="WP_218544390.1">
    <property type="nucleotide sequence ID" value="NZ_JAGSPD010000001.1"/>
</dbReference>
<evidence type="ECO:0000313" key="4">
    <source>
        <dbReference type="Proteomes" id="UP001138894"/>
    </source>
</evidence>
<evidence type="ECO:0000259" key="2">
    <source>
        <dbReference type="Pfam" id="PF01814"/>
    </source>
</evidence>
<reference evidence="3" key="1">
    <citation type="submission" date="2021-04" db="EMBL/GenBank/DDBJ databases">
        <authorList>
            <person name="Pira H."/>
            <person name="Risdian C."/>
            <person name="Wink J."/>
        </authorList>
    </citation>
    <scope>NUCLEOTIDE SEQUENCE</scope>
    <source>
        <strain evidence="3">WHY3</strain>
    </source>
</reference>
<evidence type="ECO:0000256" key="1">
    <source>
        <dbReference type="SAM" id="Coils"/>
    </source>
</evidence>
<dbReference type="PANTHER" id="PTHR35585:SF1">
    <property type="entry name" value="HHE DOMAIN PROTEIN (AFU_ORTHOLOGUE AFUA_4G00730)"/>
    <property type="match status" value="1"/>
</dbReference>
<comment type="caution">
    <text evidence="3">The sequence shown here is derived from an EMBL/GenBank/DDBJ whole genome shotgun (WGS) entry which is preliminary data.</text>
</comment>
<evidence type="ECO:0000313" key="3">
    <source>
        <dbReference type="EMBL" id="MBV7267847.1"/>
    </source>
</evidence>
<dbReference type="Pfam" id="PF01814">
    <property type="entry name" value="Hemerythrin"/>
    <property type="match status" value="1"/>
</dbReference>
<dbReference type="Proteomes" id="UP001138894">
    <property type="component" value="Unassembled WGS sequence"/>
</dbReference>
<feature type="domain" description="Hemerythrin-like" evidence="2">
    <location>
        <begin position="3"/>
        <end position="120"/>
    </location>
</feature>
<dbReference type="InterPro" id="IPR012312">
    <property type="entry name" value="Hemerythrin-like"/>
</dbReference>
<accession>A0A9X1JQQ8</accession>
<sequence length="144" mass="17200">MNIFEAIRKDHDIQRDLLDKIVETSGDTKVRYSLFKKLKHELEIHANGEERHFYKPLIPVDMMQEHARHGIAEHHEIDELVAKLEDTEQDSSAWLKIAKNLKEKVEHHLEDEEHKFFQLAGKAFTEKQKEDLANKYNDYMQEHR</sequence>
<dbReference type="CDD" id="cd12108">
    <property type="entry name" value="Hr-like"/>
    <property type="match status" value="1"/>
</dbReference>
<dbReference type="EMBL" id="JAGSPD010000001">
    <property type="protein sequence ID" value="MBV7267847.1"/>
    <property type="molecule type" value="Genomic_DNA"/>
</dbReference>
<protein>
    <submittedName>
        <fullName evidence="3">Hemerythrin domain-containing protein</fullName>
    </submittedName>
</protein>
<keyword evidence="1" id="KW-0175">Coiled coil</keyword>
<dbReference type="PANTHER" id="PTHR35585">
    <property type="entry name" value="HHE DOMAIN PROTEIN (AFU_ORTHOLOGUE AFUA_4G00730)"/>
    <property type="match status" value="1"/>
</dbReference>
<organism evidence="3 4">
    <name type="scientific">Winogradskyella luteola</name>
    <dbReference type="NCBI Taxonomy" id="2828330"/>
    <lineage>
        <taxon>Bacteria</taxon>
        <taxon>Pseudomonadati</taxon>
        <taxon>Bacteroidota</taxon>
        <taxon>Flavobacteriia</taxon>
        <taxon>Flavobacteriales</taxon>
        <taxon>Flavobacteriaceae</taxon>
        <taxon>Winogradskyella</taxon>
    </lineage>
</organism>
<proteinExistence type="predicted"/>
<dbReference type="AlphaFoldDB" id="A0A9X1JQQ8"/>
<gene>
    <name evidence="3" type="ORF">KCG49_01425</name>
</gene>
<name>A0A9X1JQQ8_9FLAO</name>
<keyword evidence="4" id="KW-1185">Reference proteome</keyword>